<dbReference type="InterPro" id="IPR001005">
    <property type="entry name" value="SANT/Myb"/>
</dbReference>
<dbReference type="PROSITE" id="PS51293">
    <property type="entry name" value="SANT"/>
    <property type="match status" value="1"/>
</dbReference>
<dbReference type="CDD" id="cd00167">
    <property type="entry name" value="SANT"/>
    <property type="match status" value="1"/>
</dbReference>
<accession>A0A2H5QNJ8</accession>
<evidence type="ECO:0000313" key="3">
    <source>
        <dbReference type="EMBL" id="GAY66173.1"/>
    </source>
</evidence>
<dbReference type="PANTHER" id="PTHR22929:SF0">
    <property type="entry name" value="TRANSCRIPTION FACTOR TFIIIB COMPONENT B'' HOMOLOG"/>
    <property type="match status" value="1"/>
</dbReference>
<dbReference type="EMBL" id="BDQV01000549">
    <property type="protein sequence ID" value="GAY66173.1"/>
    <property type="molecule type" value="Genomic_DNA"/>
</dbReference>
<name>A0A2H5QNJ8_CITUN</name>
<evidence type="ECO:0000313" key="4">
    <source>
        <dbReference type="Proteomes" id="UP000236630"/>
    </source>
</evidence>
<dbReference type="Pfam" id="PF15963">
    <property type="entry name" value="Myb_DNA-bind_7"/>
    <property type="match status" value="1"/>
</dbReference>
<feature type="region of interest" description="Disordered" evidence="1">
    <location>
        <begin position="418"/>
        <end position="522"/>
    </location>
</feature>
<feature type="compositionally biased region" description="Basic and acidic residues" evidence="1">
    <location>
        <begin position="484"/>
        <end position="494"/>
    </location>
</feature>
<dbReference type="GO" id="GO:0070898">
    <property type="term" value="P:RNA polymerase III preinitiation complex assembly"/>
    <property type="evidence" value="ECO:0007669"/>
    <property type="project" value="TreeGrafter"/>
</dbReference>
<comment type="caution">
    <text evidence="3">The sequence shown here is derived from an EMBL/GenBank/DDBJ whole genome shotgun (WGS) entry which is preliminary data.</text>
</comment>
<dbReference type="PANTHER" id="PTHR22929">
    <property type="entry name" value="RNA POLYMERASE III TRANSCRIPTION INITIATION FACTOR B"/>
    <property type="match status" value="1"/>
</dbReference>
<dbReference type="Proteomes" id="UP000236630">
    <property type="component" value="Unassembled WGS sequence"/>
</dbReference>
<dbReference type="AlphaFoldDB" id="A0A2H5QNJ8"/>
<dbReference type="GO" id="GO:0001156">
    <property type="term" value="F:TFIIIC-class transcription factor complex binding"/>
    <property type="evidence" value="ECO:0007669"/>
    <property type="project" value="TreeGrafter"/>
</dbReference>
<dbReference type="FunFam" id="1.10.10.60:FF:000483">
    <property type="entry name" value="Predicted protein"/>
    <property type="match status" value="1"/>
</dbReference>
<dbReference type="Gene3D" id="1.10.10.60">
    <property type="entry name" value="Homeodomain-like"/>
    <property type="match status" value="1"/>
</dbReference>
<evidence type="ECO:0000256" key="1">
    <source>
        <dbReference type="SAM" id="MobiDB-lite"/>
    </source>
</evidence>
<dbReference type="GO" id="GO:0000126">
    <property type="term" value="C:transcription factor TFIIIB complex"/>
    <property type="evidence" value="ECO:0007669"/>
    <property type="project" value="TreeGrafter"/>
</dbReference>
<dbReference type="SMART" id="SM00717">
    <property type="entry name" value="SANT"/>
    <property type="match status" value="1"/>
</dbReference>
<dbReference type="SUPFAM" id="SSF46689">
    <property type="entry name" value="Homeodomain-like"/>
    <property type="match status" value="1"/>
</dbReference>
<feature type="region of interest" description="Disordered" evidence="1">
    <location>
        <begin position="710"/>
        <end position="757"/>
    </location>
</feature>
<dbReference type="InterPro" id="IPR009057">
    <property type="entry name" value="Homeodomain-like_sf"/>
</dbReference>
<keyword evidence="4" id="KW-1185">Reference proteome</keyword>
<sequence>MVLVEIRTQLAETPYSFLAIFSTRSSPLGQTSYMDLDADLFADESGPAVNHVRGRFQPKAKPRPRNERTASVDVIDKDSQLLDPIVSSVPASEVVRTVEQFKENESSENALHSEVTASDGCGDLLSSFQKAAGQNADVLSGLESLNDFESQSSNGTEMPALIVSDYNGGEAVVFEGLSSDNNAAPGVCDAAQAETSADMFLTQDPISCGQAALTNNAGGIPVDDARLEREVQQDGAFPDLNCLDSTSEEAVASGQRAAKYKPRPQVRTESEKFNISSVPHPDAVESVMHSPNAQFVSSGSQFMSEGSIPASVPEDCFDYSSIDLGGTTPPDPTSSEFPVNEELTNFAETSFTDAAASGDMQHEDFPATTESQSAMGKETKASTVLSLSQRLIESSQAGKETEVGKLLRQLRKGVVVPELVDEPDNEARNDGSFSAEPPSNAVDEDEGDVGGNSAEKTSEKKRAPRKSKETVSENGKTVRKRKKANEASDTDKNPPKKFSHSTRRKRRIVNKELLQTPEDEIDPQKVPMKDLILLAEYKERLASKEAKATGTPLKNQSAEHSSREEDYHNEDETFASEQDNGSFGDPATDRVQPRVHFFNYQSFMKKTPTVRWSKQETELFYEAIRQFGTDLSMIQQLFPGRTRQQVKLKYKKEEREHPLRLTEALTNRAKDHSHFEKVIEQLQQFAAQAAQDAKEDDSASMIDEDLEELNPQYNDKAEKVEQDQNAEADVNEVHSPMKDDENADDYDDIWNSYKSEF</sequence>
<feature type="compositionally biased region" description="Basic and acidic residues" evidence="1">
    <location>
        <begin position="731"/>
        <end position="740"/>
    </location>
</feature>
<protein>
    <recommendedName>
        <fullName evidence="2">SANT domain-containing protein</fullName>
    </recommendedName>
</protein>
<feature type="region of interest" description="Disordered" evidence="1">
    <location>
        <begin position="543"/>
        <end position="589"/>
    </location>
</feature>
<dbReference type="InterPro" id="IPR039467">
    <property type="entry name" value="TFIIIB_B''_Myb"/>
</dbReference>
<dbReference type="STRING" id="55188.A0A2H5QNJ8"/>
<feature type="compositionally biased region" description="Basic and acidic residues" evidence="1">
    <location>
        <begin position="456"/>
        <end position="471"/>
    </location>
</feature>
<dbReference type="InterPro" id="IPR017884">
    <property type="entry name" value="SANT_dom"/>
</dbReference>
<organism evidence="3 4">
    <name type="scientific">Citrus unshiu</name>
    <name type="common">Satsuma mandarin</name>
    <name type="synonym">Citrus nobilis var. unshiu</name>
    <dbReference type="NCBI Taxonomy" id="55188"/>
    <lineage>
        <taxon>Eukaryota</taxon>
        <taxon>Viridiplantae</taxon>
        <taxon>Streptophyta</taxon>
        <taxon>Embryophyta</taxon>
        <taxon>Tracheophyta</taxon>
        <taxon>Spermatophyta</taxon>
        <taxon>Magnoliopsida</taxon>
        <taxon>eudicotyledons</taxon>
        <taxon>Gunneridae</taxon>
        <taxon>Pentapetalae</taxon>
        <taxon>rosids</taxon>
        <taxon>malvids</taxon>
        <taxon>Sapindales</taxon>
        <taxon>Rutaceae</taxon>
        <taxon>Aurantioideae</taxon>
        <taxon>Citrus</taxon>
    </lineage>
</organism>
<evidence type="ECO:0000259" key="2">
    <source>
        <dbReference type="PROSITE" id="PS51293"/>
    </source>
</evidence>
<feature type="compositionally biased region" description="Basic residues" evidence="1">
    <location>
        <begin position="495"/>
        <end position="508"/>
    </location>
</feature>
<feature type="region of interest" description="Disordered" evidence="1">
    <location>
        <begin position="252"/>
        <end position="272"/>
    </location>
</feature>
<proteinExistence type="predicted"/>
<gene>
    <name evidence="3" type="ORF">CUMW_246680</name>
</gene>
<reference evidence="3 4" key="1">
    <citation type="journal article" date="2017" name="Front. Genet.">
        <title>Draft sequencing of the heterozygous diploid genome of Satsuma (Citrus unshiu Marc.) using a hybrid assembly approach.</title>
        <authorList>
            <person name="Shimizu T."/>
            <person name="Tanizawa Y."/>
            <person name="Mochizuki T."/>
            <person name="Nagasaki H."/>
            <person name="Yoshioka T."/>
            <person name="Toyoda A."/>
            <person name="Fujiyama A."/>
            <person name="Kaminuma E."/>
            <person name="Nakamura Y."/>
        </authorList>
    </citation>
    <scope>NUCLEOTIDE SEQUENCE [LARGE SCALE GENOMIC DNA]</scope>
    <source>
        <strain evidence="4">cv. Miyagawa wase</strain>
    </source>
</reference>
<feature type="domain" description="SANT" evidence="2">
    <location>
        <begin position="611"/>
        <end position="658"/>
    </location>
</feature>